<proteinExistence type="predicted"/>
<dbReference type="SUPFAM" id="SSF55729">
    <property type="entry name" value="Acyl-CoA N-acyltransferases (Nat)"/>
    <property type="match status" value="1"/>
</dbReference>
<keyword evidence="3" id="KW-1185">Reference proteome</keyword>
<dbReference type="RefSeq" id="WP_342158998.1">
    <property type="nucleotide sequence ID" value="NZ_JBCDNA010000001.1"/>
</dbReference>
<dbReference type="InterPro" id="IPR016181">
    <property type="entry name" value="Acyl_CoA_acyltransferase"/>
</dbReference>
<dbReference type="GO" id="GO:0016746">
    <property type="term" value="F:acyltransferase activity"/>
    <property type="evidence" value="ECO:0007669"/>
    <property type="project" value="UniProtKB-KW"/>
</dbReference>
<keyword evidence="2" id="KW-0808">Transferase</keyword>
<evidence type="ECO:0000313" key="3">
    <source>
        <dbReference type="Proteomes" id="UP001474120"/>
    </source>
</evidence>
<feature type="domain" description="N-acetyltransferase" evidence="1">
    <location>
        <begin position="1"/>
        <end position="141"/>
    </location>
</feature>
<dbReference type="PROSITE" id="PS51186">
    <property type="entry name" value="GNAT"/>
    <property type="match status" value="1"/>
</dbReference>
<sequence length="147" mass="17197">MKFKKPNISDIPVLNAISLASKRHWGYPEEWIDHWMEDLTLTEKDLCVQEVLVLQVELRIIGFCATLDQGDYYEVIHLWVLPEFIGKGYGKLLLERALDNLDLPDKPIKVTADPHAEFFYKRQGFKTFSKVESYPKGRFLPLMIREV</sequence>
<name>A0ABU9KYD6_9FLAO</name>
<dbReference type="Pfam" id="PF13673">
    <property type="entry name" value="Acetyltransf_10"/>
    <property type="match status" value="1"/>
</dbReference>
<dbReference type="CDD" id="cd04301">
    <property type="entry name" value="NAT_SF"/>
    <property type="match status" value="1"/>
</dbReference>
<dbReference type="EC" id="2.3.1.-" evidence="2"/>
<dbReference type="InterPro" id="IPR000182">
    <property type="entry name" value="GNAT_dom"/>
</dbReference>
<protein>
    <submittedName>
        <fullName evidence="2">GNAT family N-acetyltransferase</fullName>
        <ecNumber evidence="2">2.3.1.-</ecNumber>
    </submittedName>
</protein>
<organism evidence="2 3">
    <name type="scientific">Lutimonas vermicola</name>
    <dbReference type="NCBI Taxonomy" id="414288"/>
    <lineage>
        <taxon>Bacteria</taxon>
        <taxon>Pseudomonadati</taxon>
        <taxon>Bacteroidota</taxon>
        <taxon>Flavobacteriia</taxon>
        <taxon>Flavobacteriales</taxon>
        <taxon>Flavobacteriaceae</taxon>
        <taxon>Lutimonas</taxon>
    </lineage>
</organism>
<evidence type="ECO:0000259" key="1">
    <source>
        <dbReference type="PROSITE" id="PS51186"/>
    </source>
</evidence>
<dbReference type="Proteomes" id="UP001474120">
    <property type="component" value="Unassembled WGS sequence"/>
</dbReference>
<comment type="caution">
    <text evidence="2">The sequence shown here is derived from an EMBL/GenBank/DDBJ whole genome shotgun (WGS) entry which is preliminary data.</text>
</comment>
<evidence type="ECO:0000313" key="2">
    <source>
        <dbReference type="EMBL" id="MEL4455206.1"/>
    </source>
</evidence>
<dbReference type="Gene3D" id="3.40.630.30">
    <property type="match status" value="1"/>
</dbReference>
<keyword evidence="2" id="KW-0012">Acyltransferase</keyword>
<dbReference type="EMBL" id="JBCDNA010000001">
    <property type="protein sequence ID" value="MEL4455206.1"/>
    <property type="molecule type" value="Genomic_DNA"/>
</dbReference>
<accession>A0ABU9KYD6</accession>
<gene>
    <name evidence="2" type="ORF">AABB81_04820</name>
</gene>
<reference evidence="2 3" key="1">
    <citation type="submission" date="2024-04" db="EMBL/GenBank/DDBJ databases">
        <title>whole genome sequencing of Lutimonas vermicola strain IMCC1616.</title>
        <authorList>
            <person name="Bae S.S."/>
        </authorList>
    </citation>
    <scope>NUCLEOTIDE SEQUENCE [LARGE SCALE GENOMIC DNA]</scope>
    <source>
        <strain evidence="2 3">IMCC1616</strain>
    </source>
</reference>